<name>A0A9X8Y894_9FIRM</name>
<gene>
    <name evidence="1" type="ORF">EDD78_10679</name>
</gene>
<keyword evidence="2" id="KW-1185">Reference proteome</keyword>
<protein>
    <recommendedName>
        <fullName evidence="3">SON protein</fullName>
    </recommendedName>
</protein>
<dbReference type="EMBL" id="SLUK01000006">
    <property type="protein sequence ID" value="TCL43219.1"/>
    <property type="molecule type" value="Genomic_DNA"/>
</dbReference>
<organism evidence="1 2">
    <name type="scientific">Harryflintia acetispora</name>
    <dbReference type="NCBI Taxonomy" id="1849041"/>
    <lineage>
        <taxon>Bacteria</taxon>
        <taxon>Bacillati</taxon>
        <taxon>Bacillota</taxon>
        <taxon>Clostridia</taxon>
        <taxon>Eubacteriales</taxon>
        <taxon>Oscillospiraceae</taxon>
        <taxon>Harryflintia</taxon>
    </lineage>
</organism>
<proteinExistence type="predicted"/>
<dbReference type="RefSeq" id="WP_132084591.1">
    <property type="nucleotide sequence ID" value="NZ_SLUK01000006.1"/>
</dbReference>
<dbReference type="Proteomes" id="UP000294682">
    <property type="component" value="Unassembled WGS sequence"/>
</dbReference>
<evidence type="ECO:0000313" key="1">
    <source>
        <dbReference type="EMBL" id="TCL43219.1"/>
    </source>
</evidence>
<accession>A0A9X8Y894</accession>
<dbReference type="AlphaFoldDB" id="A0A9X8Y894"/>
<evidence type="ECO:0000313" key="2">
    <source>
        <dbReference type="Proteomes" id="UP000294682"/>
    </source>
</evidence>
<evidence type="ECO:0008006" key="3">
    <source>
        <dbReference type="Google" id="ProtNLM"/>
    </source>
</evidence>
<comment type="caution">
    <text evidence="1">The sequence shown here is derived from an EMBL/GenBank/DDBJ whole genome shotgun (WGS) entry which is preliminary data.</text>
</comment>
<sequence length="169" mass="19605">MFLQCRQYLIDKLTEAGVRPPVVTSQKRLRTSQDSHIGAVLFESETYARSGQKRRYQTESGDQQRRRKVFDRELTFDVVIGEYEQEKAEEIVERFISLLDRGLYIDGNYVYLEVEEADWVDQDDSILKAKIAVQVTIKFVGGVYRDTKLYDADKLGLDIQVERSVPGKE</sequence>
<reference evidence="1 2" key="1">
    <citation type="submission" date="2019-03" db="EMBL/GenBank/DDBJ databases">
        <title>Genomic Encyclopedia of Type Strains, Phase IV (KMG-IV): sequencing the most valuable type-strain genomes for metagenomic binning, comparative biology and taxonomic classification.</title>
        <authorList>
            <person name="Goeker M."/>
        </authorList>
    </citation>
    <scope>NUCLEOTIDE SEQUENCE [LARGE SCALE GENOMIC DNA]</scope>
    <source>
        <strain evidence="1 2">DSM 100433</strain>
    </source>
</reference>